<feature type="domain" description="Archaeal flagella protein FlaD/E" evidence="4">
    <location>
        <begin position="291"/>
        <end position="378"/>
    </location>
</feature>
<feature type="compositionally biased region" description="Low complexity" evidence="3">
    <location>
        <begin position="121"/>
        <end position="142"/>
    </location>
</feature>
<evidence type="ECO:0000313" key="5">
    <source>
        <dbReference type="EMBL" id="MFC7188496.1"/>
    </source>
</evidence>
<keyword evidence="5" id="KW-0969">Cilium</keyword>
<dbReference type="EMBL" id="JBHTAX010000001">
    <property type="protein sequence ID" value="MFC7188496.1"/>
    <property type="molecule type" value="Genomic_DNA"/>
</dbReference>
<accession>A0ABD5YGJ4</accession>
<evidence type="ECO:0000256" key="2">
    <source>
        <dbReference type="ARBA" id="ARBA00022440"/>
    </source>
</evidence>
<comment type="caution">
    <text evidence="5">The sequence shown here is derived from an EMBL/GenBank/DDBJ whole genome shotgun (WGS) entry which is preliminary data.</text>
</comment>
<keyword evidence="5" id="KW-0282">Flagellum</keyword>
<proteinExistence type="predicted"/>
<feature type="compositionally biased region" description="Polar residues" evidence="3">
    <location>
        <begin position="84"/>
        <end position="120"/>
    </location>
</feature>
<feature type="region of interest" description="Disordered" evidence="3">
    <location>
        <begin position="1"/>
        <end position="212"/>
    </location>
</feature>
<evidence type="ECO:0000259" key="4">
    <source>
        <dbReference type="Pfam" id="PF04659"/>
    </source>
</evidence>
<dbReference type="Pfam" id="PF04659">
    <property type="entry name" value="Arch_fla_DE"/>
    <property type="match status" value="1"/>
</dbReference>
<organism evidence="5 6">
    <name type="scientific">Halocatena marina</name>
    <dbReference type="NCBI Taxonomy" id="2934937"/>
    <lineage>
        <taxon>Archaea</taxon>
        <taxon>Methanobacteriati</taxon>
        <taxon>Methanobacteriota</taxon>
        <taxon>Stenosarchaea group</taxon>
        <taxon>Halobacteria</taxon>
        <taxon>Halobacteriales</taxon>
        <taxon>Natronomonadaceae</taxon>
        <taxon>Halocatena</taxon>
    </lineage>
</organism>
<protein>
    <submittedName>
        <fullName evidence="5">FlaD/FlaE family flagellar protein</fullName>
    </submittedName>
</protein>
<evidence type="ECO:0000256" key="1">
    <source>
        <dbReference type="ARBA" id="ARBA00004618"/>
    </source>
</evidence>
<evidence type="ECO:0000256" key="3">
    <source>
        <dbReference type="SAM" id="MobiDB-lite"/>
    </source>
</evidence>
<name>A0ABD5YGJ4_9EURY</name>
<dbReference type="Proteomes" id="UP001596417">
    <property type="component" value="Unassembled WGS sequence"/>
</dbReference>
<evidence type="ECO:0000313" key="6">
    <source>
        <dbReference type="Proteomes" id="UP001596417"/>
    </source>
</evidence>
<dbReference type="PANTHER" id="PTHR40698">
    <property type="entry name" value="FLAGELLA-RELATED PROTEIN E-RELATED-RELATED"/>
    <property type="match status" value="1"/>
</dbReference>
<sequence length="388" mass="43410">MVVDPSRYDVSDLRERSIDDTSNSGDDNHGFVWVRNETEAESQGDDADHQQGTKNTTSSQSDTQSKEKPQSQNTGEKITDLDKNTASNQTTHSSDGGFTYQRSEQTGDNGPGFQWSNTTNESASEAQSQSLSETESESQLQEKPTESFEGWDSNDSKFEKWDDNGLNNDIQSDTETHNSDSSTQQHTETTADGQSAENTTGKQSVVNGDDGGQEQQYAKTAIDPINYDISELQAISDCDIVDHLSNELETEVHGFVWSDPEEHRSRIEDPTPEQHQRLLTLEGIDPEMVGEKPYLTRISTEAAGAFISDWLEFLTHEAGTEGAINAIERYHEIGWFTKSVEEDLQNRIRWNDHYDGNGYKVFDRGDHLLSFAYIAKIASVNSEGMVFY</sequence>
<keyword evidence="2" id="KW-0974">Archaeal flagellum</keyword>
<dbReference type="InterPro" id="IPR052494">
    <property type="entry name" value="Flagella_assembly_related"/>
</dbReference>
<dbReference type="InterPro" id="IPR006752">
    <property type="entry name" value="Arch_fla_DE"/>
</dbReference>
<keyword evidence="5" id="KW-0966">Cell projection</keyword>
<dbReference type="RefSeq" id="WP_390204277.1">
    <property type="nucleotide sequence ID" value="NZ_JBHTAX010000001.1"/>
</dbReference>
<feature type="compositionally biased region" description="Basic and acidic residues" evidence="3">
    <location>
        <begin position="1"/>
        <end position="19"/>
    </location>
</feature>
<feature type="compositionally biased region" description="Polar residues" evidence="3">
    <location>
        <begin position="165"/>
        <end position="206"/>
    </location>
</feature>
<keyword evidence="6" id="KW-1185">Reference proteome</keyword>
<dbReference type="GO" id="GO:0097589">
    <property type="term" value="C:archaeal-type flagellum"/>
    <property type="evidence" value="ECO:0007669"/>
    <property type="project" value="UniProtKB-SubCell"/>
</dbReference>
<feature type="compositionally biased region" description="Basic and acidic residues" evidence="3">
    <location>
        <begin position="154"/>
        <end position="163"/>
    </location>
</feature>
<gene>
    <name evidence="5" type="ORF">ACFQL7_00560</name>
</gene>
<dbReference type="AlphaFoldDB" id="A0ABD5YGJ4"/>
<dbReference type="PANTHER" id="PTHR40698:SF2">
    <property type="entry name" value="FLAGELLA-RELATED PROTEIN C-RELATED"/>
    <property type="match status" value="1"/>
</dbReference>
<comment type="subcellular location">
    <subcellularLocation>
        <location evidence="1">Archaeal flagellum</location>
    </subcellularLocation>
</comment>
<reference evidence="5 6" key="1">
    <citation type="journal article" date="2019" name="Int. J. Syst. Evol. Microbiol.">
        <title>The Global Catalogue of Microorganisms (GCM) 10K type strain sequencing project: providing services to taxonomists for standard genome sequencing and annotation.</title>
        <authorList>
            <consortium name="The Broad Institute Genomics Platform"/>
            <consortium name="The Broad Institute Genome Sequencing Center for Infectious Disease"/>
            <person name="Wu L."/>
            <person name="Ma J."/>
        </authorList>
    </citation>
    <scope>NUCLEOTIDE SEQUENCE [LARGE SCALE GENOMIC DNA]</scope>
    <source>
        <strain evidence="5 6">RDMS1</strain>
    </source>
</reference>
<feature type="compositionally biased region" description="Polar residues" evidence="3">
    <location>
        <begin position="52"/>
        <end position="63"/>
    </location>
</feature>